<dbReference type="PRINTS" id="PR01657">
    <property type="entry name" value="MCMFAMILY"/>
</dbReference>
<dbReference type="Pfam" id="PF17207">
    <property type="entry name" value="MCM_OB"/>
    <property type="match status" value="1"/>
</dbReference>
<keyword evidence="5" id="KW-0238">DNA-binding</keyword>
<dbReference type="InterPro" id="IPR033762">
    <property type="entry name" value="MCM_OB"/>
</dbReference>
<gene>
    <name evidence="7" type="ORF">BEU00_03460</name>
</gene>
<dbReference type="InterPro" id="IPR001208">
    <property type="entry name" value="MCM_dom"/>
</dbReference>
<dbReference type="AlphaFoldDB" id="A0A1J5U3B5"/>
<dbReference type="SUPFAM" id="SSF50249">
    <property type="entry name" value="Nucleic acid-binding proteins"/>
    <property type="match status" value="1"/>
</dbReference>
<dbReference type="PANTHER" id="PTHR11630">
    <property type="entry name" value="DNA REPLICATION LICENSING FACTOR MCM FAMILY MEMBER"/>
    <property type="match status" value="1"/>
</dbReference>
<evidence type="ECO:0000256" key="5">
    <source>
        <dbReference type="RuleBase" id="RU004070"/>
    </source>
</evidence>
<evidence type="ECO:0000256" key="4">
    <source>
        <dbReference type="ARBA" id="ARBA00022840"/>
    </source>
</evidence>
<protein>
    <recommendedName>
        <fullName evidence="6">MCM C-terminal AAA(+) ATPase domain-containing protein</fullName>
    </recommendedName>
</protein>
<evidence type="ECO:0000259" key="6">
    <source>
        <dbReference type="PROSITE" id="PS50051"/>
    </source>
</evidence>
<dbReference type="SMART" id="SM00350">
    <property type="entry name" value="MCM"/>
    <property type="match status" value="1"/>
</dbReference>
<dbReference type="GO" id="GO:0003697">
    <property type="term" value="F:single-stranded DNA binding"/>
    <property type="evidence" value="ECO:0007669"/>
    <property type="project" value="TreeGrafter"/>
</dbReference>
<dbReference type="GO" id="GO:0042555">
    <property type="term" value="C:MCM complex"/>
    <property type="evidence" value="ECO:0007669"/>
    <property type="project" value="TreeGrafter"/>
</dbReference>
<name>A0A1J5U3B5_9ARCH</name>
<dbReference type="Gene3D" id="3.40.50.300">
    <property type="entry name" value="P-loop containing nucleotide triphosphate hydrolases"/>
    <property type="match status" value="1"/>
</dbReference>
<dbReference type="SUPFAM" id="SSF52540">
    <property type="entry name" value="P-loop containing nucleoside triphosphate hydrolases"/>
    <property type="match status" value="1"/>
</dbReference>
<dbReference type="InterPro" id="IPR012340">
    <property type="entry name" value="NA-bd_OB-fold"/>
</dbReference>
<dbReference type="Gene3D" id="2.40.50.140">
    <property type="entry name" value="Nucleic acid-binding proteins"/>
    <property type="match status" value="1"/>
</dbReference>
<keyword evidence="4 5" id="KW-0067">ATP-binding</keyword>
<comment type="similarity">
    <text evidence="1 5">Belongs to the MCM family.</text>
</comment>
<evidence type="ECO:0000313" key="7">
    <source>
        <dbReference type="EMBL" id="OIR23261.1"/>
    </source>
</evidence>
<dbReference type="GO" id="GO:0005524">
    <property type="term" value="F:ATP binding"/>
    <property type="evidence" value="ECO:0007669"/>
    <property type="project" value="UniProtKB-KW"/>
</dbReference>
<dbReference type="PROSITE" id="PS50051">
    <property type="entry name" value="MCM_2"/>
    <property type="match status" value="1"/>
</dbReference>
<dbReference type="PANTHER" id="PTHR11630:SF66">
    <property type="entry name" value="DNA REPLICATION LICENSING FACTOR MCM4"/>
    <property type="match status" value="1"/>
</dbReference>
<feature type="domain" description="MCM C-terminal AAA(+) ATPase" evidence="6">
    <location>
        <begin position="392"/>
        <end position="603"/>
    </location>
</feature>
<dbReference type="Pfam" id="PF00493">
    <property type="entry name" value="MCM"/>
    <property type="match status" value="1"/>
</dbReference>
<keyword evidence="2" id="KW-0235">DNA replication</keyword>
<reference evidence="7 8" key="1">
    <citation type="submission" date="2016-08" db="EMBL/GenBank/DDBJ databases">
        <title>New Insights into Marine Group III Euryarchaeota, from dark to light.</title>
        <authorList>
            <person name="Haro-Moreno J.M."/>
            <person name="Rodriguez-Valera F."/>
            <person name="Lopez-Garcia P."/>
            <person name="Moreira D."/>
            <person name="Martin-Cuadrado A.B."/>
        </authorList>
    </citation>
    <scope>NUCLEOTIDE SEQUENCE [LARGE SCALE GENOMIC DNA]</scope>
    <source>
        <strain evidence="7">CG-Epi3</strain>
    </source>
</reference>
<evidence type="ECO:0000256" key="2">
    <source>
        <dbReference type="ARBA" id="ARBA00022705"/>
    </source>
</evidence>
<dbReference type="GO" id="GO:0006260">
    <property type="term" value="P:DNA replication"/>
    <property type="evidence" value="ECO:0007669"/>
    <property type="project" value="UniProtKB-KW"/>
</dbReference>
<accession>A0A1J5U3B5</accession>
<dbReference type="InterPro" id="IPR027417">
    <property type="entry name" value="P-loop_NTPase"/>
</dbReference>
<dbReference type="Gene3D" id="2.20.28.10">
    <property type="match status" value="1"/>
</dbReference>
<organism evidence="7 8">
    <name type="scientific">Marine Group III euryarchaeote CG-Epi3</name>
    <dbReference type="NCBI Taxonomy" id="1888997"/>
    <lineage>
        <taxon>Archaea</taxon>
        <taxon>Methanobacteriati</taxon>
        <taxon>Thermoplasmatota</taxon>
        <taxon>Thermoplasmata</taxon>
        <taxon>Candidatus Thermoprofundales</taxon>
    </lineage>
</organism>
<keyword evidence="3 5" id="KW-0547">Nucleotide-binding</keyword>
<evidence type="ECO:0000256" key="1">
    <source>
        <dbReference type="ARBA" id="ARBA00008010"/>
    </source>
</evidence>
<comment type="caution">
    <text evidence="7">The sequence shown here is derived from an EMBL/GenBank/DDBJ whole genome shotgun (WGS) entry which is preliminary data.</text>
</comment>
<evidence type="ECO:0000313" key="8">
    <source>
        <dbReference type="Proteomes" id="UP000183138"/>
    </source>
</evidence>
<dbReference type="EMBL" id="MIYY01000019">
    <property type="protein sequence ID" value="OIR23261.1"/>
    <property type="molecule type" value="Genomic_DNA"/>
</dbReference>
<evidence type="ECO:0000256" key="3">
    <source>
        <dbReference type="ARBA" id="ARBA00022741"/>
    </source>
</evidence>
<dbReference type="InterPro" id="IPR031327">
    <property type="entry name" value="MCM"/>
</dbReference>
<dbReference type="GO" id="GO:0017116">
    <property type="term" value="F:single-stranded DNA helicase activity"/>
    <property type="evidence" value="ECO:0007669"/>
    <property type="project" value="TreeGrafter"/>
</dbReference>
<dbReference type="Proteomes" id="UP000183138">
    <property type="component" value="Unassembled WGS sequence"/>
</dbReference>
<proteinExistence type="inferred from homology"/>
<sequence length="806" mass="89767">MVMIVEDEIEEVMPMSAQIIHAIDEEERKKRRSALAYLMWHSGYIYTADNTTDSKMRAKIIDDMAMSGVKRMEEMDIPITPARIDALGSIRKQVDLSDRIDIPICFIDVEAIGTQLLLPTRQPSDTTIVTPQEVREAGIVFDSYDDFRDAYNKLAGHIVAAPKSVLFWLQRFEKQFLNIADPRIEQRSKFHKIKPEWRFINPPTHTHRDFEALSKAGDVGRLVKIEGQVVEKGEVKTVLTHIAYRCINKNDFDIECGTINLVEQDVERGDMLKPAECHICSGKKYIRLESQESRSEPIQRLSVQEEQVSSDTRSIMVELRGDLCNTIEAGTSVSVVGMMRLEPMTKNGLICSHYILASSAEEKSQTKGSITLSKNDLEEVKAFEATMDLEEKMDLVVDSWAGHIHGNDEIKKAMVLSVVGAVENKKFGLRPNMHILIIGDPGTAKSKLLDLACDLAPGSRKSDASSASAAGLTGACVQQQDLYTNQKRWAVLPGEIPLTPEGAVCAIDEFNLYKGDYGDVNLAMESGEVIIAKVVKARLPVKCSIIAGANPDGKQSKRKKFNKMIPLAEQIELDHTLLQRFDMIFVILDVADGDKDEKIGFAMLKGLTEDTGSSTASADSTLGLSFIHKLLEVAKSREAKLSKKATEYIVKEHAKKRSEASDDESLRSHRQVASLSRFAIAAAKFDGVKTATLQHVKYAEALMATTLQEQDPAAIEGGLMKGDREVRKTLAESFANLVEKDFMIDSRTFEDIYTELKKTWSDIPSMGIIEGVLKEFSRDSSLTCIHRSRSGIYTYSGTKSPAWQVW</sequence>